<dbReference type="Gene3D" id="1.20.1260.10">
    <property type="match status" value="1"/>
</dbReference>
<reference evidence="3" key="1">
    <citation type="journal article" date="2019" name="Int. J. Syst. Evol. Microbiol.">
        <title>The Global Catalogue of Microorganisms (GCM) 10K type strain sequencing project: providing services to taxonomists for standard genome sequencing and annotation.</title>
        <authorList>
            <consortium name="The Broad Institute Genomics Platform"/>
            <consortium name="The Broad Institute Genome Sequencing Center for Infectious Disease"/>
            <person name="Wu L."/>
            <person name="Ma J."/>
        </authorList>
    </citation>
    <scope>NUCLEOTIDE SEQUENCE [LARGE SCALE GENOMIC DNA]</scope>
    <source>
        <strain evidence="3">NBRC 108730</strain>
    </source>
</reference>
<gene>
    <name evidence="2" type="ORF">GCM10025868_17680</name>
</gene>
<evidence type="ECO:0000313" key="2">
    <source>
        <dbReference type="EMBL" id="GMA86518.1"/>
    </source>
</evidence>
<organism evidence="2 3">
    <name type="scientific">Angustibacter aerolatus</name>
    <dbReference type="NCBI Taxonomy" id="1162965"/>
    <lineage>
        <taxon>Bacteria</taxon>
        <taxon>Bacillati</taxon>
        <taxon>Actinomycetota</taxon>
        <taxon>Actinomycetes</taxon>
        <taxon>Kineosporiales</taxon>
        <taxon>Kineosporiaceae</taxon>
    </lineage>
</organism>
<dbReference type="EMBL" id="BSUZ01000001">
    <property type="protein sequence ID" value="GMA86518.1"/>
    <property type="molecule type" value="Genomic_DNA"/>
</dbReference>
<keyword evidence="3" id="KW-1185">Reference proteome</keyword>
<dbReference type="Proteomes" id="UP001157017">
    <property type="component" value="Unassembled WGS sequence"/>
</dbReference>
<comment type="caution">
    <text evidence="2">The sequence shown here is derived from an EMBL/GenBank/DDBJ whole genome shotgun (WGS) entry which is preliminary data.</text>
</comment>
<evidence type="ECO:0000313" key="3">
    <source>
        <dbReference type="Proteomes" id="UP001157017"/>
    </source>
</evidence>
<proteinExistence type="predicted"/>
<name>A0ABQ6JED2_9ACTN</name>
<accession>A0ABQ6JED2</accession>
<sequence length="107" mass="11003">MAPTSPVAAPSLRCRRSGRSSASLGRTHPVETALLAAGVAADPALAWQQASADLDLVLSTAGLERPQTRSAGTVGGRAGRDGVHSEAMQALLDEPQSVARAHPLGRW</sequence>
<feature type="region of interest" description="Disordered" evidence="1">
    <location>
        <begin position="1"/>
        <end position="26"/>
    </location>
</feature>
<protein>
    <submittedName>
        <fullName evidence="2">Uncharacterized protein</fullName>
    </submittedName>
</protein>
<evidence type="ECO:0000256" key="1">
    <source>
        <dbReference type="SAM" id="MobiDB-lite"/>
    </source>
</evidence>
<dbReference type="InterPro" id="IPR012347">
    <property type="entry name" value="Ferritin-like"/>
</dbReference>